<reference evidence="11" key="2">
    <citation type="submission" date="2023-05" db="EMBL/GenBank/DDBJ databases">
        <authorList>
            <person name="Fouks B."/>
        </authorList>
    </citation>
    <scope>NUCLEOTIDE SEQUENCE</scope>
    <source>
        <strain evidence="11">Stay&amp;Tobe</strain>
        <tissue evidence="11">Testes</tissue>
    </source>
</reference>
<keyword evidence="6" id="KW-0804">Transcription</keyword>
<accession>A0AAD8AD78</accession>
<comment type="subcellular location">
    <subcellularLocation>
        <location evidence="1">Nucleus</location>
    </subcellularLocation>
</comment>
<evidence type="ECO:0000256" key="7">
    <source>
        <dbReference type="ARBA" id="ARBA00023242"/>
    </source>
</evidence>
<feature type="region of interest" description="Disordered" evidence="8">
    <location>
        <begin position="401"/>
        <end position="554"/>
    </location>
</feature>
<feature type="region of interest" description="Disordered" evidence="8">
    <location>
        <begin position="714"/>
        <end position="766"/>
    </location>
</feature>
<dbReference type="InterPro" id="IPR041285">
    <property type="entry name" value="MID_MedPIWI"/>
</dbReference>
<dbReference type="EMBL" id="JASPKZ010001954">
    <property type="protein sequence ID" value="KAJ9596919.1"/>
    <property type="molecule type" value="Genomic_DNA"/>
</dbReference>
<feature type="compositionally biased region" description="Polar residues" evidence="8">
    <location>
        <begin position="513"/>
        <end position="533"/>
    </location>
</feature>
<feature type="non-terminal residue" evidence="11">
    <location>
        <position position="1447"/>
    </location>
</feature>
<keyword evidence="7" id="KW-0539">Nucleus</keyword>
<keyword evidence="5" id="KW-0805">Transcription regulation</keyword>
<dbReference type="Proteomes" id="UP001233999">
    <property type="component" value="Unassembled WGS sequence"/>
</dbReference>
<evidence type="ECO:0000259" key="9">
    <source>
        <dbReference type="Pfam" id="PF11597"/>
    </source>
</evidence>
<dbReference type="InterPro" id="IPR021643">
    <property type="entry name" value="Mediator_Med13_N"/>
</dbReference>
<dbReference type="PANTHER" id="PTHR48249">
    <property type="entry name" value="MEDIATOR OF RNA POLYMERASE II TRANSCRIPTION SUBUNIT 13"/>
    <property type="match status" value="1"/>
</dbReference>
<feature type="region of interest" description="Disordered" evidence="8">
    <location>
        <begin position="339"/>
        <end position="378"/>
    </location>
</feature>
<dbReference type="Pfam" id="PF18296">
    <property type="entry name" value="MID_MedPIWI"/>
    <property type="match status" value="1"/>
</dbReference>
<feature type="region of interest" description="Disordered" evidence="8">
    <location>
        <begin position="884"/>
        <end position="975"/>
    </location>
</feature>
<dbReference type="GO" id="GO:0045944">
    <property type="term" value="P:positive regulation of transcription by RNA polymerase II"/>
    <property type="evidence" value="ECO:0007669"/>
    <property type="project" value="TreeGrafter"/>
</dbReference>
<evidence type="ECO:0000313" key="11">
    <source>
        <dbReference type="EMBL" id="KAJ9596919.1"/>
    </source>
</evidence>
<organism evidence="11 12">
    <name type="scientific">Diploptera punctata</name>
    <name type="common">Pacific beetle cockroach</name>
    <dbReference type="NCBI Taxonomy" id="6984"/>
    <lineage>
        <taxon>Eukaryota</taxon>
        <taxon>Metazoa</taxon>
        <taxon>Ecdysozoa</taxon>
        <taxon>Arthropoda</taxon>
        <taxon>Hexapoda</taxon>
        <taxon>Insecta</taxon>
        <taxon>Pterygota</taxon>
        <taxon>Neoptera</taxon>
        <taxon>Polyneoptera</taxon>
        <taxon>Dictyoptera</taxon>
        <taxon>Blattodea</taxon>
        <taxon>Blaberoidea</taxon>
        <taxon>Blaberidae</taxon>
        <taxon>Diplopterinae</taxon>
        <taxon>Diploptera</taxon>
    </lineage>
</organism>
<dbReference type="GO" id="GO:0003713">
    <property type="term" value="F:transcription coactivator activity"/>
    <property type="evidence" value="ECO:0007669"/>
    <property type="project" value="TreeGrafter"/>
</dbReference>
<feature type="region of interest" description="Disordered" evidence="8">
    <location>
        <begin position="666"/>
        <end position="699"/>
    </location>
</feature>
<keyword evidence="4" id="KW-0678">Repressor</keyword>
<feature type="compositionally biased region" description="Pro residues" evidence="8">
    <location>
        <begin position="452"/>
        <end position="479"/>
    </location>
</feature>
<feature type="region of interest" description="Disordered" evidence="8">
    <location>
        <begin position="257"/>
        <end position="286"/>
    </location>
</feature>
<feature type="compositionally biased region" description="Gly residues" evidence="8">
    <location>
        <begin position="757"/>
        <end position="766"/>
    </location>
</feature>
<comment type="caution">
    <text evidence="11">The sequence shown here is derived from an EMBL/GenBank/DDBJ whole genome shotgun (WGS) entry which is preliminary data.</text>
</comment>
<evidence type="ECO:0000256" key="5">
    <source>
        <dbReference type="ARBA" id="ARBA00023015"/>
    </source>
</evidence>
<feature type="domain" description="Mediator complex subunit Med13 N-terminal" evidence="9">
    <location>
        <begin position="33"/>
        <end position="151"/>
    </location>
</feature>
<evidence type="ECO:0000256" key="2">
    <source>
        <dbReference type="ARBA" id="ARBA00009354"/>
    </source>
</evidence>
<evidence type="ECO:0000256" key="4">
    <source>
        <dbReference type="ARBA" id="ARBA00022491"/>
    </source>
</evidence>
<feature type="compositionally biased region" description="Low complexity" evidence="8">
    <location>
        <begin position="884"/>
        <end position="897"/>
    </location>
</feature>
<evidence type="ECO:0000256" key="6">
    <source>
        <dbReference type="ARBA" id="ARBA00023163"/>
    </source>
</evidence>
<reference evidence="11" key="1">
    <citation type="journal article" date="2023" name="IScience">
        <title>Live-bearing cockroach genome reveals convergent evolutionary mechanisms linked to viviparity in insects and beyond.</title>
        <authorList>
            <person name="Fouks B."/>
            <person name="Harrison M.C."/>
            <person name="Mikhailova A.A."/>
            <person name="Marchal E."/>
            <person name="English S."/>
            <person name="Carruthers M."/>
            <person name="Jennings E.C."/>
            <person name="Chiamaka E.L."/>
            <person name="Frigard R.A."/>
            <person name="Pippel M."/>
            <person name="Attardo G.M."/>
            <person name="Benoit J.B."/>
            <person name="Bornberg-Bauer E."/>
            <person name="Tobe S.S."/>
        </authorList>
    </citation>
    <scope>NUCLEOTIDE SEQUENCE</scope>
    <source>
        <strain evidence="11">Stay&amp;Tobe</strain>
    </source>
</reference>
<name>A0AAD8AD78_DIPPU</name>
<feature type="compositionally biased region" description="Polar residues" evidence="8">
    <location>
        <begin position="909"/>
        <end position="924"/>
    </location>
</feature>
<comment type="similarity">
    <text evidence="2">Belongs to the Mediator complex subunit 13 family.</text>
</comment>
<feature type="compositionally biased region" description="Polar residues" evidence="8">
    <location>
        <begin position="480"/>
        <end position="489"/>
    </location>
</feature>
<feature type="domain" description="MID" evidence="10">
    <location>
        <begin position="1417"/>
        <end position="1447"/>
    </location>
</feature>
<protein>
    <recommendedName>
        <fullName evidence="3">Mediator of RNA polymerase II transcription subunit 13</fullName>
    </recommendedName>
</protein>
<evidence type="ECO:0000256" key="1">
    <source>
        <dbReference type="ARBA" id="ARBA00004123"/>
    </source>
</evidence>
<gene>
    <name evidence="11" type="ORF">L9F63_012044</name>
</gene>
<evidence type="ECO:0000259" key="10">
    <source>
        <dbReference type="Pfam" id="PF18296"/>
    </source>
</evidence>
<feature type="compositionally biased region" description="Polar residues" evidence="8">
    <location>
        <begin position="689"/>
        <end position="699"/>
    </location>
</feature>
<dbReference type="Pfam" id="PF11597">
    <property type="entry name" value="Med13_N"/>
    <property type="match status" value="1"/>
</dbReference>
<feature type="region of interest" description="Disordered" evidence="8">
    <location>
        <begin position="613"/>
        <end position="637"/>
    </location>
</feature>
<evidence type="ECO:0000256" key="3">
    <source>
        <dbReference type="ARBA" id="ARBA00019618"/>
    </source>
</evidence>
<evidence type="ECO:0000313" key="12">
    <source>
        <dbReference type="Proteomes" id="UP001233999"/>
    </source>
</evidence>
<dbReference type="GO" id="GO:0016592">
    <property type="term" value="C:mediator complex"/>
    <property type="evidence" value="ECO:0007669"/>
    <property type="project" value="TreeGrafter"/>
</dbReference>
<feature type="compositionally biased region" description="Basic and acidic residues" evidence="8">
    <location>
        <begin position="360"/>
        <end position="369"/>
    </location>
</feature>
<feature type="compositionally biased region" description="Low complexity" evidence="8">
    <location>
        <begin position="437"/>
        <end position="451"/>
    </location>
</feature>
<keyword evidence="12" id="KW-1185">Reference proteome</keyword>
<proteinExistence type="inferred from homology"/>
<feature type="non-terminal residue" evidence="11">
    <location>
        <position position="1"/>
    </location>
</feature>
<dbReference type="InterPro" id="IPR051139">
    <property type="entry name" value="Mediator_complx_sub13"/>
</dbReference>
<evidence type="ECO:0000256" key="8">
    <source>
        <dbReference type="SAM" id="MobiDB-lite"/>
    </source>
</evidence>
<sequence>KAQGTSYSIVITSQADYCGRHPHTIDKEGEQGSWESGLSYECRSLLFKALHNLIERCLLSRDFVRIGKWFVQPYDGAEKLIGKSTHFSFSFAFFVHGESTVCASMDVRMHPLVRNLTHNHLLQAQVSIPKQTLVYLILAPFGLAGTLTGQAYKTMDVQTKRQLEEWRQFYPIDTKLSSCEMGGEEVLLPPAVEVVVGGVKMRYPTCYVLVTDMDDPTSSPCTTVRQGAISPTGLKPAVISPPCSPCPQPIAAGTRPACPPSPFPSTTSGHHPASMQHSPPPATRLPEHVWQDSTLNLTQHENSEQNSIGSELQLQAGQWDFTDPTRKAHCVCSKCKKGPGGKHMAQNKGGVNSIGGAKSQKGEKNEKGSRGSGRGGVMPFHRRSLLAEDGAWAVEVAGPFSRLVGGSGTSPPSYPRCQSMTPNPLPNLHSGSGLGESLPVPSVGSPASAAPSPLPNPHSQPASVPPADPTMPTLSPHPPTSNSGSGQPQPATPMESQDKVTPAATPSDLNGPKSVSSVSNQVFSPYPATSSVEPVTKPVDSVGGGSQGPASAHSVAAPAPVLNTMHSEYVTLKRPVLSSKEYESILMEEEQPSELLYDYSTLHAWLNHPVKRFKPSETRQNDSMRPPPYNRRTSPNDLYSNHIQQQTVASPPNNLNQPFIKQEIKQEPEEDRKGAPGNGIGPFDPVTPNGPTTKPTSLFTNEGLQASYKDLDQIFDNSDDTSSDETLQVPTPPGSNKPAGLPEDSASSSVVVKPPRGSGGNTCGGTGILRPEELSKMFPTPPSLEHNPIASPCGHLSDGPLGELSDGPVGHCITRYKQEIYPNMGSPQEENIEDWSFVFRPPTICKFVGSSKYAPLTNLPSQSLPPIPLPAHCVYKPSWQTQYQQQQQSAEKSVSQQGIPNGSLVPSGPGTNSRPNSVASNHHSSGVMASHQHHSHPNMHHPPMPPHPHSRAGLSPISPAGHFPPSPMTLAAMGGSGMSMHMQQFRTGGPGSVGGVRTPCPAPPPYELPSPATSTASSYLNKNLNSVEPVPTPIMTRAPEANSLVVNILLGDTALNIFRDHNFDSCTLCVCNAGPKVVGNIRGADAGIYLPTPPPQPQPALPFPPTSPFPSMGMNGPPPPYMMGSSPGHHGVTSNVMAMVTEEDPIRCSCGFSAVVNRRLSHRSGLFYEDELEITGIAEDPGERRKCSLLAYLLPNSKSENVNSDLVDLVPHNVMELLKEQCVIIQSSSNSLYRASRQFRGTLGPDVPYGTTVNVLEFMDGNEVTYMALEQGRQALLESTTVAMCKVEEMQQRQQQIMQHGSKNSSTPCVHRWPYLRATGPQCNQDIVWVMKSLRPLLQEVIHKKCTTRLWDAPYTVKGPLTWRQFHRLAGRGTDDRCEPQPIPSLVVGYDKDWLSLSPYAIQYWEKLLLEPYSYARDVAYIVVAPDNDYILQRVRTFFKELSATYE</sequence>
<dbReference type="PANTHER" id="PTHR48249:SF3">
    <property type="entry name" value="MEDIATOR OF RNA POLYMERASE II TRANSCRIPTION SUBUNIT 13"/>
    <property type="match status" value="1"/>
</dbReference>